<keyword evidence="3" id="KW-1185">Reference proteome</keyword>
<reference evidence="2 3" key="2">
    <citation type="journal article" date="2019" name="G3 (Bethesda)">
        <title>Hybrid Assembly of the Genome of the Entomopathogenic Nematode Steinernema carpocapsae Identifies the X-Chromosome.</title>
        <authorList>
            <person name="Serra L."/>
            <person name="Macchietto M."/>
            <person name="Macias-Munoz A."/>
            <person name="McGill C.J."/>
            <person name="Rodriguez I.M."/>
            <person name="Rodriguez B."/>
            <person name="Murad R."/>
            <person name="Mortazavi A."/>
        </authorList>
    </citation>
    <scope>NUCLEOTIDE SEQUENCE [LARGE SCALE GENOMIC DNA]</scope>
    <source>
        <strain evidence="2 3">ALL</strain>
    </source>
</reference>
<feature type="domain" description="Nucleotidyl transferase" evidence="1">
    <location>
        <begin position="8"/>
        <end position="82"/>
    </location>
</feature>
<dbReference type="InterPro" id="IPR029044">
    <property type="entry name" value="Nucleotide-diphossugar_trans"/>
</dbReference>
<sequence length="86" mass="9631">MRALCFLPLIDFTNKPMVLHQIEALVDAGVDTVVLTVSYHADLLEEEIHKRLGIQILFSHEKEQLGTAGPLALAREYLNNGEPFLC</sequence>
<evidence type="ECO:0000259" key="1">
    <source>
        <dbReference type="Pfam" id="PF00483"/>
    </source>
</evidence>
<proteinExistence type="predicted"/>
<dbReference type="InterPro" id="IPR005835">
    <property type="entry name" value="NTP_transferase_dom"/>
</dbReference>
<accession>A0A4V6A5X6</accession>
<gene>
    <name evidence="2" type="ORF">L596_007220</name>
</gene>
<dbReference type="STRING" id="34508.A0A4V6A5X6"/>
<dbReference type="AlphaFoldDB" id="A0A4V6A5X6"/>
<dbReference type="OrthoDB" id="1733332at2759"/>
<comment type="caution">
    <text evidence="2">The sequence shown here is derived from an EMBL/GenBank/DDBJ whole genome shotgun (WGS) entry which is preliminary data.</text>
</comment>
<name>A0A4V6A5X6_STECR</name>
<dbReference type="Pfam" id="PF00483">
    <property type="entry name" value="NTP_transferase"/>
    <property type="match status" value="1"/>
</dbReference>
<protein>
    <recommendedName>
        <fullName evidence="1">Nucleotidyl transferase domain-containing protein</fullName>
    </recommendedName>
</protein>
<evidence type="ECO:0000313" key="3">
    <source>
        <dbReference type="Proteomes" id="UP000298663"/>
    </source>
</evidence>
<dbReference type="SUPFAM" id="SSF53448">
    <property type="entry name" value="Nucleotide-diphospho-sugar transferases"/>
    <property type="match status" value="1"/>
</dbReference>
<dbReference type="EMBL" id="AZBU02000002">
    <property type="protein sequence ID" value="TKR92595.1"/>
    <property type="molecule type" value="Genomic_DNA"/>
</dbReference>
<organism evidence="2 3">
    <name type="scientific">Steinernema carpocapsae</name>
    <name type="common">Entomopathogenic nematode</name>
    <dbReference type="NCBI Taxonomy" id="34508"/>
    <lineage>
        <taxon>Eukaryota</taxon>
        <taxon>Metazoa</taxon>
        <taxon>Ecdysozoa</taxon>
        <taxon>Nematoda</taxon>
        <taxon>Chromadorea</taxon>
        <taxon>Rhabditida</taxon>
        <taxon>Tylenchina</taxon>
        <taxon>Panagrolaimomorpha</taxon>
        <taxon>Strongyloidoidea</taxon>
        <taxon>Steinernematidae</taxon>
        <taxon>Steinernema</taxon>
    </lineage>
</organism>
<evidence type="ECO:0000313" key="2">
    <source>
        <dbReference type="EMBL" id="TKR92595.1"/>
    </source>
</evidence>
<dbReference type="PANTHER" id="PTHR22572">
    <property type="entry name" value="SUGAR-1-PHOSPHATE GUANYL TRANSFERASE"/>
    <property type="match status" value="1"/>
</dbReference>
<dbReference type="Proteomes" id="UP000298663">
    <property type="component" value="Unassembled WGS sequence"/>
</dbReference>
<dbReference type="Gene3D" id="3.90.550.10">
    <property type="entry name" value="Spore Coat Polysaccharide Biosynthesis Protein SpsA, Chain A"/>
    <property type="match status" value="1"/>
</dbReference>
<reference evidence="2 3" key="1">
    <citation type="journal article" date="2015" name="Genome Biol.">
        <title>Comparative genomics of Steinernema reveals deeply conserved gene regulatory networks.</title>
        <authorList>
            <person name="Dillman A.R."/>
            <person name="Macchietto M."/>
            <person name="Porter C.F."/>
            <person name="Rogers A."/>
            <person name="Williams B."/>
            <person name="Antoshechkin I."/>
            <person name="Lee M.M."/>
            <person name="Goodwin Z."/>
            <person name="Lu X."/>
            <person name="Lewis E.E."/>
            <person name="Goodrich-Blair H."/>
            <person name="Stock S.P."/>
            <person name="Adams B.J."/>
            <person name="Sternberg P.W."/>
            <person name="Mortazavi A."/>
        </authorList>
    </citation>
    <scope>NUCLEOTIDE SEQUENCE [LARGE SCALE GENOMIC DNA]</scope>
    <source>
        <strain evidence="2 3">ALL</strain>
    </source>
</reference>
<dbReference type="InterPro" id="IPR050486">
    <property type="entry name" value="Mannose-1P_guanyltransferase"/>
</dbReference>